<feature type="transmembrane region" description="Helical" evidence="10">
    <location>
        <begin position="430"/>
        <end position="447"/>
    </location>
</feature>
<dbReference type="AlphaFoldDB" id="F0X957"/>
<evidence type="ECO:0000256" key="9">
    <source>
        <dbReference type="ARBA" id="ARBA00023136"/>
    </source>
</evidence>
<feature type="transmembrane region" description="Helical" evidence="10">
    <location>
        <begin position="156"/>
        <end position="178"/>
    </location>
</feature>
<evidence type="ECO:0000256" key="11">
    <source>
        <dbReference type="SAM" id="MobiDB-lite"/>
    </source>
</evidence>
<dbReference type="InterPro" id="IPR004837">
    <property type="entry name" value="NaCa_Exmemb"/>
</dbReference>
<reference evidence="13 14" key="1">
    <citation type="journal article" date="2011" name="Proc. Natl. Acad. Sci. U.S.A.">
        <title>Genome and transcriptome analyses of the mountain pine beetle-fungal symbiont Grosmannia clavigera, a lodgepole pine pathogen.</title>
        <authorList>
            <person name="DiGuistini S."/>
            <person name="Wang Y."/>
            <person name="Liao N.Y."/>
            <person name="Taylor G."/>
            <person name="Tanguay P."/>
            <person name="Feau N."/>
            <person name="Henrissat B."/>
            <person name="Chan S.K."/>
            <person name="Hesse-Orce U."/>
            <person name="Alamouti S.M."/>
            <person name="Tsui C.K.M."/>
            <person name="Docking R.T."/>
            <person name="Levasseur A."/>
            <person name="Haridas S."/>
            <person name="Robertson G."/>
            <person name="Birol I."/>
            <person name="Holt R.A."/>
            <person name="Marra M.A."/>
            <person name="Hamelin R.C."/>
            <person name="Hirst M."/>
            <person name="Jones S.J.M."/>
            <person name="Bohlmann J."/>
            <person name="Breuil C."/>
        </authorList>
    </citation>
    <scope>NUCLEOTIDE SEQUENCE [LARGE SCALE GENOMIC DNA]</scope>
    <source>
        <strain evidence="14">kw1407 / UAMH 11150</strain>
    </source>
</reference>
<keyword evidence="5 10" id="KW-0812">Transmembrane</keyword>
<accession>F0X957</accession>
<evidence type="ECO:0000259" key="12">
    <source>
        <dbReference type="Pfam" id="PF01699"/>
    </source>
</evidence>
<evidence type="ECO:0000256" key="10">
    <source>
        <dbReference type="RuleBase" id="RU365028"/>
    </source>
</evidence>
<evidence type="ECO:0000256" key="2">
    <source>
        <dbReference type="ARBA" id="ARBA00008170"/>
    </source>
</evidence>
<evidence type="ECO:0000256" key="4">
    <source>
        <dbReference type="ARBA" id="ARBA00022568"/>
    </source>
</evidence>
<gene>
    <name evidence="13" type="ORF">CMQ_3650</name>
</gene>
<proteinExistence type="inferred from homology"/>
<name>F0X957_GROCL</name>
<dbReference type="PANTHER" id="PTHR31503:SF14">
    <property type="entry name" value="VACUOLAR CALCIUM ION TRANSPORTER"/>
    <property type="match status" value="1"/>
</dbReference>
<keyword evidence="4 10" id="KW-0109">Calcium transport</keyword>
<comment type="caution">
    <text evidence="10">Lacks conserved residue(s) required for the propagation of feature annotation.</text>
</comment>
<feature type="transmembrane region" description="Helical" evidence="10">
    <location>
        <begin position="263"/>
        <end position="282"/>
    </location>
</feature>
<dbReference type="Proteomes" id="UP000007796">
    <property type="component" value="Unassembled WGS sequence"/>
</dbReference>
<keyword evidence="9 10" id="KW-0472">Membrane</keyword>
<evidence type="ECO:0000256" key="1">
    <source>
        <dbReference type="ARBA" id="ARBA00004127"/>
    </source>
</evidence>
<dbReference type="GeneID" id="25976774"/>
<dbReference type="EMBL" id="GL629735">
    <property type="protein sequence ID" value="EFX05581.1"/>
    <property type="molecule type" value="Genomic_DNA"/>
</dbReference>
<dbReference type="InParanoid" id="F0X957"/>
<keyword evidence="10" id="KW-0050">Antiport</keyword>
<dbReference type="eggNOG" id="KOG1397">
    <property type="taxonomic scope" value="Eukaryota"/>
</dbReference>
<evidence type="ECO:0000256" key="6">
    <source>
        <dbReference type="ARBA" id="ARBA00022837"/>
    </source>
</evidence>
<dbReference type="Gene3D" id="1.20.1420.30">
    <property type="entry name" value="NCX, central ion-binding region"/>
    <property type="match status" value="2"/>
</dbReference>
<dbReference type="InterPro" id="IPR044880">
    <property type="entry name" value="NCX_ion-bd_dom_sf"/>
</dbReference>
<dbReference type="InterPro" id="IPR004798">
    <property type="entry name" value="CAX-like"/>
</dbReference>
<evidence type="ECO:0000256" key="7">
    <source>
        <dbReference type="ARBA" id="ARBA00022989"/>
    </source>
</evidence>
<comment type="similarity">
    <text evidence="2 10">Belongs to the Ca(2+):cation antiporter (CaCA) (TC 2.A.19) family.</text>
</comment>
<keyword evidence="14" id="KW-1185">Reference proteome</keyword>
<comment type="function">
    <text evidence="10">Has a role in promoting intracellular calcium ion sequestration via the exchange of calcium ions for hydrogen ions across the vacuolar membrane. Involved also in manganese ion homeostasis via its uptake into the vacuole.</text>
</comment>
<keyword evidence="6 10" id="KW-0106">Calcium</keyword>
<dbReference type="OrthoDB" id="1699231at2759"/>
<feature type="transmembrane region" description="Helical" evidence="10">
    <location>
        <begin position="224"/>
        <end position="243"/>
    </location>
</feature>
<evidence type="ECO:0000313" key="14">
    <source>
        <dbReference type="Proteomes" id="UP000007796"/>
    </source>
</evidence>
<keyword evidence="8 10" id="KW-0406">Ion transport</keyword>
<keyword evidence="3 10" id="KW-0813">Transport</keyword>
<feature type="domain" description="Sodium/calcium exchanger membrane region" evidence="12">
    <location>
        <begin position="331"/>
        <end position="471"/>
    </location>
</feature>
<evidence type="ECO:0000313" key="13">
    <source>
        <dbReference type="EMBL" id="EFX05581.1"/>
    </source>
</evidence>
<dbReference type="RefSeq" id="XP_014175063.1">
    <property type="nucleotide sequence ID" value="XM_014319588.1"/>
</dbReference>
<feature type="transmembrane region" description="Helical" evidence="10">
    <location>
        <begin position="454"/>
        <end position="474"/>
    </location>
</feature>
<feature type="transmembrane region" description="Helical" evidence="10">
    <location>
        <begin position="331"/>
        <end position="349"/>
    </location>
</feature>
<evidence type="ECO:0000256" key="8">
    <source>
        <dbReference type="ARBA" id="ARBA00023065"/>
    </source>
</evidence>
<keyword evidence="10" id="KW-0926">Vacuole</keyword>
<dbReference type="GO" id="GO:0000329">
    <property type="term" value="C:fungal-type vacuole membrane"/>
    <property type="evidence" value="ECO:0007669"/>
    <property type="project" value="TreeGrafter"/>
</dbReference>
<dbReference type="HOGENOM" id="CLU_008721_1_1_1"/>
<keyword evidence="7 10" id="KW-1133">Transmembrane helix</keyword>
<dbReference type="PANTHER" id="PTHR31503">
    <property type="entry name" value="VACUOLAR CALCIUM ION TRANSPORTER"/>
    <property type="match status" value="1"/>
</dbReference>
<feature type="transmembrane region" description="Helical" evidence="10">
    <location>
        <begin position="123"/>
        <end position="144"/>
    </location>
</feature>
<comment type="subcellular location">
    <subcellularLocation>
        <location evidence="1">Endomembrane system</location>
        <topology evidence="1">Multi-pass membrane protein</topology>
    </subcellularLocation>
    <subcellularLocation>
        <location evidence="10">Vacuole membrane</location>
    </subcellularLocation>
</comment>
<dbReference type="Pfam" id="PF01699">
    <property type="entry name" value="Na_Ca_ex"/>
    <property type="match status" value="2"/>
</dbReference>
<evidence type="ECO:0000256" key="3">
    <source>
        <dbReference type="ARBA" id="ARBA00022448"/>
    </source>
</evidence>
<feature type="domain" description="Sodium/calcium exchanger membrane region" evidence="12">
    <location>
        <begin position="125"/>
        <end position="284"/>
    </location>
</feature>
<protein>
    <recommendedName>
        <fullName evidence="10">Vacuolar calcium ion transporter</fullName>
    </recommendedName>
</protein>
<feature type="transmembrane region" description="Helical" evidence="10">
    <location>
        <begin position="184"/>
        <end position="212"/>
    </location>
</feature>
<dbReference type="GO" id="GO:0012505">
    <property type="term" value="C:endomembrane system"/>
    <property type="evidence" value="ECO:0007669"/>
    <property type="project" value="UniProtKB-SubCell"/>
</dbReference>
<feature type="transmembrane region" description="Helical" evidence="10">
    <location>
        <begin position="394"/>
        <end position="418"/>
    </location>
</feature>
<dbReference type="NCBIfam" id="TIGR00378">
    <property type="entry name" value="cax"/>
    <property type="match status" value="1"/>
</dbReference>
<dbReference type="InterPro" id="IPR004713">
    <property type="entry name" value="CaH_exchang"/>
</dbReference>
<dbReference type="GO" id="GO:0006874">
    <property type="term" value="P:intracellular calcium ion homeostasis"/>
    <property type="evidence" value="ECO:0007669"/>
    <property type="project" value="TreeGrafter"/>
</dbReference>
<evidence type="ECO:0000256" key="5">
    <source>
        <dbReference type="ARBA" id="ARBA00022692"/>
    </source>
</evidence>
<organism evidence="14">
    <name type="scientific">Grosmannia clavigera (strain kw1407 / UAMH 11150)</name>
    <name type="common">Blue stain fungus</name>
    <name type="synonym">Graphiocladiella clavigera</name>
    <dbReference type="NCBI Taxonomy" id="655863"/>
    <lineage>
        <taxon>Eukaryota</taxon>
        <taxon>Fungi</taxon>
        <taxon>Dikarya</taxon>
        <taxon>Ascomycota</taxon>
        <taxon>Pezizomycotina</taxon>
        <taxon>Sordariomycetes</taxon>
        <taxon>Sordariomycetidae</taxon>
        <taxon>Ophiostomatales</taxon>
        <taxon>Ophiostomataceae</taxon>
        <taxon>Leptographium</taxon>
    </lineage>
</organism>
<feature type="region of interest" description="Disordered" evidence="11">
    <location>
        <begin position="1"/>
        <end position="44"/>
    </location>
</feature>
<dbReference type="GO" id="GO:0015369">
    <property type="term" value="F:calcium:proton antiporter activity"/>
    <property type="evidence" value="ECO:0007669"/>
    <property type="project" value="UniProtKB-UniRule"/>
</dbReference>
<dbReference type="STRING" id="655863.F0X957"/>
<sequence length="486" mass="52901">MVIRRTTRSSTTESTDRQKTARPTSAAPSMSLPVHQGDVDQPDGVLAATSKTRTASPASRHHSHIRFRIRKEGDSGRSGFHPRHFFRIAFWSSSKVSALVNILWPVVPAALACRYALADSPRNHLITFILSYIAMVPCANMIGFAGQELAHKVPHVLGILTETTVGSIVEIVLFHVLLKRGHYAVIQAAILGSILATMLLCLGLCFFVGGVFRHEQQFSETVSEAGTGLLLTAGFGLAVPTVFSHTLTSSGLTTEELASKTLNISRVSAILLVVSYAFFVYFQTRSHHGIYEDVFEGDEAWVREHGAQELDSDQSDPQTHVHARFTMTESIAALSVSVALVSLIAISLVEEIDFIVERGVSDAFMGLILVPLVEKAAEHLTAIDEAWDNQMNFALSHVLGATLQTAMFTGPLVVLVGWGLHRPMGLDFELFDIAVLILAIITVGNFLRDQKSNYLEGVLCVIVYISIAVAAFNYPEVKSSSSEGVD</sequence>